<name>A0A225WGZ8_9STRA</name>
<protein>
    <submittedName>
        <fullName evidence="1">Uncharacterized protein</fullName>
    </submittedName>
</protein>
<keyword evidence="2" id="KW-1185">Reference proteome</keyword>
<evidence type="ECO:0000313" key="2">
    <source>
        <dbReference type="Proteomes" id="UP000198211"/>
    </source>
</evidence>
<dbReference type="AlphaFoldDB" id="A0A225WGZ8"/>
<dbReference type="EMBL" id="NBNE01000989">
    <property type="protein sequence ID" value="OWZ16140.1"/>
    <property type="molecule type" value="Genomic_DNA"/>
</dbReference>
<reference evidence="2" key="1">
    <citation type="submission" date="2017-03" db="EMBL/GenBank/DDBJ databases">
        <title>Phytopthora megakarya and P. palmivora, two closely related causual agents of cacao black pod achieved similar genome size and gene model numbers by different mechanisms.</title>
        <authorList>
            <person name="Ali S."/>
            <person name="Shao J."/>
            <person name="Larry D.J."/>
            <person name="Kronmiller B."/>
            <person name="Shen D."/>
            <person name="Strem M.D."/>
            <person name="Melnick R.L."/>
            <person name="Guiltinan M.J."/>
            <person name="Tyler B.M."/>
            <person name="Meinhardt L.W."/>
            <person name="Bailey B.A."/>
        </authorList>
    </citation>
    <scope>NUCLEOTIDE SEQUENCE [LARGE SCALE GENOMIC DNA]</scope>
    <source>
        <strain evidence="2">zdho120</strain>
    </source>
</reference>
<dbReference type="Proteomes" id="UP000198211">
    <property type="component" value="Unassembled WGS sequence"/>
</dbReference>
<organism evidence="1 2">
    <name type="scientific">Phytophthora megakarya</name>
    <dbReference type="NCBI Taxonomy" id="4795"/>
    <lineage>
        <taxon>Eukaryota</taxon>
        <taxon>Sar</taxon>
        <taxon>Stramenopiles</taxon>
        <taxon>Oomycota</taxon>
        <taxon>Peronosporomycetes</taxon>
        <taxon>Peronosporales</taxon>
        <taxon>Peronosporaceae</taxon>
        <taxon>Phytophthora</taxon>
    </lineage>
</organism>
<gene>
    <name evidence="1" type="ORF">PHMEG_00010108</name>
</gene>
<evidence type="ECO:0000313" key="1">
    <source>
        <dbReference type="EMBL" id="OWZ16140.1"/>
    </source>
</evidence>
<accession>A0A225WGZ8</accession>
<sequence>MFLLFEWLPGFNVSSMAPWLSPYSSGTGCVQYSSLHSPASHFKSLVATEIATYTSSQDFSALISCLRDAYDSTLSLIMVSYPLMILRSTGSLA</sequence>
<comment type="caution">
    <text evidence="1">The sequence shown here is derived from an EMBL/GenBank/DDBJ whole genome shotgun (WGS) entry which is preliminary data.</text>
</comment>
<proteinExistence type="predicted"/>